<dbReference type="SUPFAM" id="SSF49899">
    <property type="entry name" value="Concanavalin A-like lectins/glucanases"/>
    <property type="match status" value="1"/>
</dbReference>
<dbReference type="GO" id="GO:0005975">
    <property type="term" value="P:carbohydrate metabolic process"/>
    <property type="evidence" value="ECO:0007669"/>
    <property type="project" value="InterPro"/>
</dbReference>
<dbReference type="EMBL" id="EF103355">
    <property type="protein sequence ID" value="ABO26613.1"/>
    <property type="molecule type" value="mRNA"/>
</dbReference>
<dbReference type="CAZy" id="GH16">
    <property type="family name" value="Glycoside Hydrolase Family 16"/>
</dbReference>
<comment type="similarity">
    <text evidence="1">Belongs to the glycosyl hydrolase 16 family.</text>
</comment>
<dbReference type="InterPro" id="IPR050546">
    <property type="entry name" value="Glycosyl_Hydrlase_16"/>
</dbReference>
<dbReference type="PROSITE" id="PS51762">
    <property type="entry name" value="GH16_2"/>
    <property type="match status" value="1"/>
</dbReference>
<dbReference type="InterPro" id="IPR013320">
    <property type="entry name" value="ConA-like_dom_sf"/>
</dbReference>
<dbReference type="CDD" id="cd08024">
    <property type="entry name" value="GH16_CCF"/>
    <property type="match status" value="1"/>
</dbReference>
<feature type="chain" id="PRO_5002846283" evidence="2">
    <location>
        <begin position="21"/>
        <end position="420"/>
    </location>
</feature>
<evidence type="ECO:0000256" key="1">
    <source>
        <dbReference type="ARBA" id="ARBA00006865"/>
    </source>
</evidence>
<dbReference type="Gene3D" id="2.60.120.200">
    <property type="match status" value="1"/>
</dbReference>
<feature type="domain" description="GH16" evidence="3">
    <location>
        <begin position="75"/>
        <end position="420"/>
    </location>
</feature>
<reference evidence="4" key="1">
    <citation type="submission" date="2006-10" db="EMBL/GenBank/DDBJ databases">
        <title>Novel gene discovery from Haliotis discus discus by normalized cDNA library analysis.</title>
        <authorList>
            <person name="Nikapitiya C."/>
            <person name="Kang H.-S."/>
            <person name="Lee J."/>
        </authorList>
    </citation>
    <scope>NUCLEOTIDE SEQUENCE</scope>
</reference>
<keyword evidence="2" id="KW-0732">Signal</keyword>
<organism evidence="4">
    <name type="scientific">Haliotis discus discus</name>
    <name type="common">disc abalone</name>
    <dbReference type="NCBI Taxonomy" id="91233"/>
    <lineage>
        <taxon>Eukaryota</taxon>
        <taxon>Metazoa</taxon>
        <taxon>Spiralia</taxon>
        <taxon>Lophotrochozoa</taxon>
        <taxon>Mollusca</taxon>
        <taxon>Gastropoda</taxon>
        <taxon>Vetigastropoda</taxon>
        <taxon>Lepetellida</taxon>
        <taxon>Haliotoidea</taxon>
        <taxon>Haliotidae</taxon>
        <taxon>Haliotis</taxon>
    </lineage>
</organism>
<proteinExistence type="evidence at transcript level"/>
<dbReference type="PANTHER" id="PTHR10963:SF55">
    <property type="entry name" value="GLYCOSIDE HYDROLASE FAMILY 16 PROTEIN"/>
    <property type="match status" value="1"/>
</dbReference>
<name>B6RB11_HALDI</name>
<evidence type="ECO:0000313" key="4">
    <source>
        <dbReference type="EMBL" id="ABO26613.1"/>
    </source>
</evidence>
<dbReference type="InterPro" id="IPR000757">
    <property type="entry name" value="Beta-glucanase-like"/>
</dbReference>
<dbReference type="GO" id="GO:0004553">
    <property type="term" value="F:hydrolase activity, hydrolyzing O-glycosyl compounds"/>
    <property type="evidence" value="ECO:0007669"/>
    <property type="project" value="InterPro"/>
</dbReference>
<feature type="signal peptide" evidence="2">
    <location>
        <begin position="1"/>
        <end position="20"/>
    </location>
</feature>
<accession>B6RB11</accession>
<protein>
    <submittedName>
        <fullName evidence="4">Beta 1,3-glucan binding protein</fullName>
    </submittedName>
</protein>
<dbReference type="PANTHER" id="PTHR10963">
    <property type="entry name" value="GLYCOSYL HYDROLASE-RELATED"/>
    <property type="match status" value="1"/>
</dbReference>
<dbReference type="Pfam" id="PF00722">
    <property type="entry name" value="Glyco_hydro_16"/>
    <property type="match status" value="1"/>
</dbReference>
<sequence>MVGFVRTAIVVICVASSVLAQSDDTNPNNCPYACQISERYTEGCGWLNWSRCSKYRMKTSICYKPCATTATPPTTTSECTEYPCLMFHDNFDTLDFKVWEHELTAGGGGNWEFQFYTNNRTNSYVRDGVLYIKPTLTADQFGEAFLTSGKLELWGGGPHDTCTGNAFYGCERTGSNANIINPIQSARLRSSRGLNFKYGKVEISAQLPMGDWLWPAIWMLPTYTECGRWPASGEIDIMESRGNRHYYDANGRSVGVDAYGSTLHFGPDYFNNGWSRAHQSWVKETGTYGDEFHTYGVEWDEDAITFSFDGRQTLRVTPGETGFWGFGEFNKTGYENPWKDAPKIAPFDKEFYIILNVAVGGFNYFDDSYNNTAYPKPWTDATASQFWAAKDQWYPTWNPDVRGGEDAALKIDSVKVWKLK</sequence>
<evidence type="ECO:0000259" key="3">
    <source>
        <dbReference type="PROSITE" id="PS51762"/>
    </source>
</evidence>
<evidence type="ECO:0000256" key="2">
    <source>
        <dbReference type="SAM" id="SignalP"/>
    </source>
</evidence>
<dbReference type="AlphaFoldDB" id="B6RB11"/>